<reference evidence="3 4" key="1">
    <citation type="submission" date="2011-11" db="EMBL/GenBank/DDBJ databases">
        <title>The Noncontiguous Finished genome of Desulfosporosinus youngiae DSM 17734.</title>
        <authorList>
            <consortium name="US DOE Joint Genome Institute (JGI-PGF)"/>
            <person name="Lucas S."/>
            <person name="Han J."/>
            <person name="Lapidus A."/>
            <person name="Cheng J.-F."/>
            <person name="Goodwin L."/>
            <person name="Pitluck S."/>
            <person name="Peters L."/>
            <person name="Ovchinnikova G."/>
            <person name="Lu M."/>
            <person name="Land M.L."/>
            <person name="Hauser L."/>
            <person name="Pester M."/>
            <person name="Spring S."/>
            <person name="Ollivier B."/>
            <person name="Rattei T."/>
            <person name="Klenk H.-P."/>
            <person name="Wagner M."/>
            <person name="Loy A."/>
            <person name="Woyke T.J."/>
        </authorList>
    </citation>
    <scope>NUCLEOTIDE SEQUENCE [LARGE SCALE GENOMIC DNA]</scope>
    <source>
        <strain evidence="3 4">DSM 17734</strain>
    </source>
</reference>
<evidence type="ECO:0000313" key="3">
    <source>
        <dbReference type="EMBL" id="EHQ92294.1"/>
    </source>
</evidence>
<feature type="compositionally biased region" description="Basic and acidic residues" evidence="1">
    <location>
        <begin position="37"/>
        <end position="48"/>
    </location>
</feature>
<feature type="region of interest" description="Disordered" evidence="1">
    <location>
        <begin position="25"/>
        <end position="139"/>
    </location>
</feature>
<dbReference type="Proteomes" id="UP000005104">
    <property type="component" value="Chromosome"/>
</dbReference>
<dbReference type="STRING" id="768710.DesyoDRAFT_5366"/>
<feature type="compositionally biased region" description="Basic and acidic residues" evidence="1">
    <location>
        <begin position="81"/>
        <end position="94"/>
    </location>
</feature>
<dbReference type="HOGENOM" id="CLU_114026_0_0_9"/>
<accession>H5Y0N8</accession>
<name>H5Y0N8_9FIRM</name>
<dbReference type="EMBL" id="CM001441">
    <property type="protein sequence ID" value="EHQ92294.1"/>
    <property type="molecule type" value="Genomic_DNA"/>
</dbReference>
<sequence>MTSFTVVIIIWVIYQLVLSLLKKDNRKPAGKFPDPPKSPDGRSIREVWQEASRGSWREQMQQALKEASRQAEEWTAYAEPSKADEAENRPKDPMQTEGILDSGGIQGAGITQGSKGTSAGEEMPGIDTMPRGAQVPSTPCFSLRDTDLVQGVIWSEILGKPRALRPFRGPRS</sequence>
<keyword evidence="2" id="KW-0812">Transmembrane</keyword>
<keyword evidence="2" id="KW-0472">Membrane</keyword>
<dbReference type="AlphaFoldDB" id="H5Y0N8"/>
<evidence type="ECO:0000256" key="2">
    <source>
        <dbReference type="SAM" id="Phobius"/>
    </source>
</evidence>
<keyword evidence="2" id="KW-1133">Transmembrane helix</keyword>
<feature type="transmembrane region" description="Helical" evidence="2">
    <location>
        <begin position="6"/>
        <end position="21"/>
    </location>
</feature>
<organism evidence="3 4">
    <name type="scientific">Desulfosporosinus youngiae DSM 17734</name>
    <dbReference type="NCBI Taxonomy" id="768710"/>
    <lineage>
        <taxon>Bacteria</taxon>
        <taxon>Bacillati</taxon>
        <taxon>Bacillota</taxon>
        <taxon>Clostridia</taxon>
        <taxon>Eubacteriales</taxon>
        <taxon>Desulfitobacteriaceae</taxon>
        <taxon>Desulfosporosinus</taxon>
    </lineage>
</organism>
<proteinExistence type="predicted"/>
<evidence type="ECO:0000313" key="4">
    <source>
        <dbReference type="Proteomes" id="UP000005104"/>
    </source>
</evidence>
<evidence type="ECO:0000256" key="1">
    <source>
        <dbReference type="SAM" id="MobiDB-lite"/>
    </source>
</evidence>
<gene>
    <name evidence="3" type="ORF">DesyoDRAFT_5366</name>
</gene>
<protein>
    <submittedName>
        <fullName evidence="3">Uncharacterized protein</fullName>
    </submittedName>
</protein>
<keyword evidence="4" id="KW-1185">Reference proteome</keyword>
<dbReference type="OrthoDB" id="1798639at2"/>
<dbReference type="RefSeq" id="WP_007787613.1">
    <property type="nucleotide sequence ID" value="NZ_CM001441.1"/>
</dbReference>